<evidence type="ECO:0000256" key="1">
    <source>
        <dbReference type="SAM" id="SignalP"/>
    </source>
</evidence>
<organism evidence="2 3">
    <name type="scientific">Phenylobacterium montanum</name>
    <dbReference type="NCBI Taxonomy" id="2823693"/>
    <lineage>
        <taxon>Bacteria</taxon>
        <taxon>Pseudomonadati</taxon>
        <taxon>Pseudomonadota</taxon>
        <taxon>Alphaproteobacteria</taxon>
        <taxon>Caulobacterales</taxon>
        <taxon>Caulobacteraceae</taxon>
        <taxon>Phenylobacterium</taxon>
    </lineage>
</organism>
<dbReference type="Gene3D" id="3.40.50.150">
    <property type="entry name" value="Vaccinia Virus protein VP39"/>
    <property type="match status" value="1"/>
</dbReference>
<dbReference type="SUPFAM" id="SSF53335">
    <property type="entry name" value="S-adenosyl-L-methionine-dependent methyltransferases"/>
    <property type="match status" value="1"/>
</dbReference>
<dbReference type="EMBL" id="CP073078">
    <property type="protein sequence ID" value="QUD88988.1"/>
    <property type="molecule type" value="Genomic_DNA"/>
</dbReference>
<dbReference type="GO" id="GO:0008168">
    <property type="term" value="F:methyltransferase activity"/>
    <property type="evidence" value="ECO:0007669"/>
    <property type="project" value="UniProtKB-KW"/>
</dbReference>
<reference evidence="2" key="1">
    <citation type="submission" date="2021-04" db="EMBL/GenBank/DDBJ databases">
        <title>The complete genome sequence of Caulobacter sp. S6.</title>
        <authorList>
            <person name="Tang Y."/>
            <person name="Ouyang W."/>
            <person name="Liu Q."/>
            <person name="Huang B."/>
            <person name="Guo Z."/>
            <person name="Lei P."/>
        </authorList>
    </citation>
    <scope>NUCLEOTIDE SEQUENCE</scope>
    <source>
        <strain evidence="2">S6</strain>
    </source>
</reference>
<feature type="signal peptide" evidence="1">
    <location>
        <begin position="1"/>
        <end position="23"/>
    </location>
</feature>
<evidence type="ECO:0000313" key="3">
    <source>
        <dbReference type="Proteomes" id="UP000676409"/>
    </source>
</evidence>
<dbReference type="KEGG" id="caul:KCG34_03625"/>
<feature type="chain" id="PRO_5037031455" evidence="1">
    <location>
        <begin position="24"/>
        <end position="250"/>
    </location>
</feature>
<evidence type="ECO:0000313" key="2">
    <source>
        <dbReference type="EMBL" id="QUD88988.1"/>
    </source>
</evidence>
<keyword evidence="3" id="KW-1185">Reference proteome</keyword>
<keyword evidence="2" id="KW-0489">Methyltransferase</keyword>
<dbReference type="AlphaFoldDB" id="A0A975G1S9"/>
<protein>
    <submittedName>
        <fullName evidence="2">Class I SAM-dependent methyltransferase</fullName>
    </submittedName>
</protein>
<dbReference type="InterPro" id="IPR016980">
    <property type="entry name" value="S-AdoMet-dep_MeTrfase_Alr7345"/>
</dbReference>
<sequence length="250" mass="26201">MRICKIGAAAAACFAVLAVSAPASVLAQQPAAKPAAEDTQADALTNPAFKRAEVLAFIGVQPGWRVADIIAGRFTRAFSQAVGPNGKVYAVEPAEMVARHPDIMTIMNGIAAQPSYGNVAVSTSPINALVIPPGVDAVFIRQDYHDLHDKFMGPADIAAFNRSVFAALKPGGVLVVLDHAAAAGSGLRDTETLHRIDPAAVKTEVTAAGFVLDGESDVLANPADDHTKKVFDPSIRGHTDQFLLRFKKPG</sequence>
<name>A0A975G1S9_9CAUL</name>
<dbReference type="CDD" id="cd02440">
    <property type="entry name" value="AdoMet_MTases"/>
    <property type="match status" value="1"/>
</dbReference>
<keyword evidence="1" id="KW-0732">Signal</keyword>
<dbReference type="RefSeq" id="WP_211939038.1">
    <property type="nucleotide sequence ID" value="NZ_CP073078.1"/>
</dbReference>
<keyword evidence="2" id="KW-0808">Transferase</keyword>
<dbReference type="GO" id="GO:0032259">
    <property type="term" value="P:methylation"/>
    <property type="evidence" value="ECO:0007669"/>
    <property type="project" value="UniProtKB-KW"/>
</dbReference>
<dbReference type="InterPro" id="IPR029063">
    <property type="entry name" value="SAM-dependent_MTases_sf"/>
</dbReference>
<accession>A0A975G1S9</accession>
<dbReference type="Proteomes" id="UP000676409">
    <property type="component" value="Chromosome"/>
</dbReference>
<dbReference type="PIRSF" id="PIRSF031679">
    <property type="entry name" value="Mtase_Alr7345_prd"/>
    <property type="match status" value="1"/>
</dbReference>
<gene>
    <name evidence="2" type="ORF">KCG34_03625</name>
</gene>
<proteinExistence type="predicted"/>